<accession>A0A3N0CBF0</accession>
<feature type="domain" description="DUF2470" evidence="1">
    <location>
        <begin position="167"/>
        <end position="240"/>
    </location>
</feature>
<dbReference type="Proteomes" id="UP000267128">
    <property type="component" value="Unassembled WGS sequence"/>
</dbReference>
<reference evidence="2 3" key="1">
    <citation type="submission" date="2018-11" db="EMBL/GenBank/DDBJ databases">
        <authorList>
            <person name="Li F."/>
        </authorList>
    </citation>
    <scope>NUCLEOTIDE SEQUENCE [LARGE SCALE GENOMIC DNA]</scope>
    <source>
        <strain evidence="2 3">Gsoil 097</strain>
    </source>
</reference>
<sequence>MTRPSTALTLTPAERARTIVASASTLRVVSADLSLDVHRHGVIPDGSLMFQAPADAFLNASGVGDLGQRVTATAVDVTTVPQPDRLRGTLTLAGPVHDVVEPLPAGMRIHLTGSDKPDPSTRLLRLVPDSVGLAWRCEAGDGEPPARQVALADYRCAFPDPLLGYEAEWLPHLQADHSQILTAIARYELGWEEDPDDVRALGIDRFGLVLRVRDAALDGGGRDLRLGFDRSVACGCDVRNAFSALLERALPGYGPIC</sequence>
<dbReference type="Gene3D" id="3.20.180.10">
    <property type="entry name" value="PNP-oxidase-like"/>
    <property type="match status" value="1"/>
</dbReference>
<dbReference type="InterPro" id="IPR037119">
    <property type="entry name" value="Haem_oxidase_HugZ-like_sf"/>
</dbReference>
<evidence type="ECO:0000313" key="2">
    <source>
        <dbReference type="EMBL" id="RNL60777.1"/>
    </source>
</evidence>
<gene>
    <name evidence="2" type="ORF">EFK50_21010</name>
</gene>
<dbReference type="OrthoDB" id="3821751at2"/>
<dbReference type="AlphaFoldDB" id="A0A3N0CBF0"/>
<evidence type="ECO:0000259" key="1">
    <source>
        <dbReference type="Pfam" id="PF10615"/>
    </source>
</evidence>
<dbReference type="InterPro" id="IPR019595">
    <property type="entry name" value="DUF2470"/>
</dbReference>
<keyword evidence="3" id="KW-1185">Reference proteome</keyword>
<dbReference type="EMBL" id="RJSE01000009">
    <property type="protein sequence ID" value="RNL60777.1"/>
    <property type="molecule type" value="Genomic_DNA"/>
</dbReference>
<evidence type="ECO:0000313" key="3">
    <source>
        <dbReference type="Proteomes" id="UP000267128"/>
    </source>
</evidence>
<dbReference type="SUPFAM" id="SSF50475">
    <property type="entry name" value="FMN-binding split barrel"/>
    <property type="match status" value="1"/>
</dbReference>
<comment type="caution">
    <text evidence="2">The sequence shown here is derived from an EMBL/GenBank/DDBJ whole genome shotgun (WGS) entry which is preliminary data.</text>
</comment>
<dbReference type="RefSeq" id="WP_123229530.1">
    <property type="nucleotide sequence ID" value="NZ_RJSE01000009.1"/>
</dbReference>
<organism evidence="2 3">
    <name type="scientific">Nocardioides marmoriginsengisoli</name>
    <dbReference type="NCBI Taxonomy" id="661483"/>
    <lineage>
        <taxon>Bacteria</taxon>
        <taxon>Bacillati</taxon>
        <taxon>Actinomycetota</taxon>
        <taxon>Actinomycetes</taxon>
        <taxon>Propionibacteriales</taxon>
        <taxon>Nocardioidaceae</taxon>
        <taxon>Nocardioides</taxon>
    </lineage>
</organism>
<dbReference type="Pfam" id="PF10615">
    <property type="entry name" value="DUF2470"/>
    <property type="match status" value="1"/>
</dbReference>
<name>A0A3N0CBF0_9ACTN</name>
<proteinExistence type="predicted"/>
<protein>
    <submittedName>
        <fullName evidence="2">DUF2470 domain-containing protein</fullName>
    </submittedName>
</protein>